<organism evidence="9 10">
    <name type="scientific">Protopolystoma xenopodis</name>
    <dbReference type="NCBI Taxonomy" id="117903"/>
    <lineage>
        <taxon>Eukaryota</taxon>
        <taxon>Metazoa</taxon>
        <taxon>Spiralia</taxon>
        <taxon>Lophotrochozoa</taxon>
        <taxon>Platyhelminthes</taxon>
        <taxon>Monogenea</taxon>
        <taxon>Polyopisthocotylea</taxon>
        <taxon>Polystomatidea</taxon>
        <taxon>Polystomatidae</taxon>
        <taxon>Protopolystoma</taxon>
    </lineage>
</organism>
<proteinExistence type="predicted"/>
<dbReference type="InterPro" id="IPR026051">
    <property type="entry name" value="ALG1-like"/>
</dbReference>
<dbReference type="OrthoDB" id="614844at2759"/>
<evidence type="ECO:0000256" key="3">
    <source>
        <dbReference type="ARBA" id="ARBA00022676"/>
    </source>
</evidence>
<accession>A0A3S4ZNL6</accession>
<dbReference type="AlphaFoldDB" id="A0A3S4ZNL6"/>
<comment type="pathway">
    <text evidence="2">Protein modification; protein glycosylation.</text>
</comment>
<evidence type="ECO:0000313" key="10">
    <source>
        <dbReference type="Proteomes" id="UP000784294"/>
    </source>
</evidence>
<keyword evidence="3" id="KW-0328">Glycosyltransferase</keyword>
<evidence type="ECO:0008006" key="11">
    <source>
        <dbReference type="Google" id="ProtNLM"/>
    </source>
</evidence>
<keyword evidence="4" id="KW-0808">Transferase</keyword>
<keyword evidence="5" id="KW-0812">Transmembrane</keyword>
<dbReference type="PANTHER" id="PTHR13036:SF0">
    <property type="entry name" value="CHITOBIOSYLDIPHOSPHODOLICHOL BETA-MANNOSYLTRANSFERASE"/>
    <property type="match status" value="1"/>
</dbReference>
<gene>
    <name evidence="9" type="ORF">PXEA_LOCUS9443</name>
</gene>
<dbReference type="Proteomes" id="UP000784294">
    <property type="component" value="Unassembled WGS sequence"/>
</dbReference>
<keyword evidence="7" id="KW-1133">Transmembrane helix</keyword>
<comment type="subcellular location">
    <subcellularLocation>
        <location evidence="1">Endoplasmic reticulum membrane</location>
        <topology evidence="1">Single-pass membrane protein</topology>
    </subcellularLocation>
</comment>
<evidence type="ECO:0000256" key="7">
    <source>
        <dbReference type="ARBA" id="ARBA00022989"/>
    </source>
</evidence>
<evidence type="ECO:0000256" key="4">
    <source>
        <dbReference type="ARBA" id="ARBA00022679"/>
    </source>
</evidence>
<evidence type="ECO:0000256" key="5">
    <source>
        <dbReference type="ARBA" id="ARBA00022692"/>
    </source>
</evidence>
<evidence type="ECO:0000313" key="9">
    <source>
        <dbReference type="EMBL" id="VEL16003.1"/>
    </source>
</evidence>
<keyword evidence="6" id="KW-0256">Endoplasmic reticulum</keyword>
<keyword evidence="8" id="KW-0472">Membrane</keyword>
<comment type="caution">
    <text evidence="9">The sequence shown here is derived from an EMBL/GenBank/DDBJ whole genome shotgun (WGS) entry which is preliminary data.</text>
</comment>
<protein>
    <recommendedName>
        <fullName evidence="11">Chitobiosyldiphosphodolichol beta-mannosyltransferase</fullName>
    </recommendedName>
</protein>
<dbReference type="GO" id="GO:0000030">
    <property type="term" value="F:mannosyltransferase activity"/>
    <property type="evidence" value="ECO:0007669"/>
    <property type="project" value="InterPro"/>
</dbReference>
<dbReference type="EMBL" id="CAAALY010026746">
    <property type="protein sequence ID" value="VEL16003.1"/>
    <property type="molecule type" value="Genomic_DNA"/>
</dbReference>
<evidence type="ECO:0000256" key="1">
    <source>
        <dbReference type="ARBA" id="ARBA00004389"/>
    </source>
</evidence>
<evidence type="ECO:0000256" key="2">
    <source>
        <dbReference type="ARBA" id="ARBA00004922"/>
    </source>
</evidence>
<name>A0A3S4ZNL6_9PLAT</name>
<evidence type="ECO:0000256" key="6">
    <source>
        <dbReference type="ARBA" id="ARBA00022824"/>
    </source>
</evidence>
<evidence type="ECO:0000256" key="8">
    <source>
        <dbReference type="ARBA" id="ARBA00023136"/>
    </source>
</evidence>
<reference evidence="9" key="1">
    <citation type="submission" date="2018-11" db="EMBL/GenBank/DDBJ databases">
        <authorList>
            <consortium name="Pathogen Informatics"/>
        </authorList>
    </citation>
    <scope>NUCLEOTIDE SEQUENCE</scope>
</reference>
<dbReference type="PANTHER" id="PTHR13036">
    <property type="entry name" value="BETA1,4 MANNOSYLTRANSFERASE"/>
    <property type="match status" value="1"/>
</dbReference>
<sequence>MSTKYPQLADPEGSHRRTRLTERLSWIQTSGDAFRWRLDRPALIVSSCSWSPDDDFSVLLEALDLYDSQAASGEGVLNLPRIICIVSGRGPLKDFYSSVVARRTWRKVEVLMPWLEWIDYPRLLGCADLGVSLHRSSSGVDLPMKVG</sequence>
<keyword evidence="10" id="KW-1185">Reference proteome</keyword>
<dbReference type="GO" id="GO:0005789">
    <property type="term" value="C:endoplasmic reticulum membrane"/>
    <property type="evidence" value="ECO:0007669"/>
    <property type="project" value="UniProtKB-SubCell"/>
</dbReference>